<dbReference type="InterPro" id="IPR036390">
    <property type="entry name" value="WH_DNA-bd_sf"/>
</dbReference>
<dbReference type="PANTHER" id="PTHR30126:SF40">
    <property type="entry name" value="HTH-TYPE TRANSCRIPTIONAL REGULATOR GLTR"/>
    <property type="match status" value="1"/>
</dbReference>
<evidence type="ECO:0000256" key="4">
    <source>
        <dbReference type="ARBA" id="ARBA00023163"/>
    </source>
</evidence>
<dbReference type="Pfam" id="PF03466">
    <property type="entry name" value="LysR_substrate"/>
    <property type="match status" value="1"/>
</dbReference>
<reference evidence="6 7" key="1">
    <citation type="submission" date="2018-12" db="EMBL/GenBank/DDBJ databases">
        <title>The genome of Variovorax gossypii DSM 100435.</title>
        <authorList>
            <person name="Gao J."/>
            <person name="Sun J."/>
        </authorList>
    </citation>
    <scope>NUCLEOTIDE SEQUENCE [LARGE SCALE GENOMIC DNA]</scope>
    <source>
        <strain evidence="6 7">DSM 100435</strain>
    </source>
</reference>
<evidence type="ECO:0000256" key="1">
    <source>
        <dbReference type="ARBA" id="ARBA00009437"/>
    </source>
</evidence>
<organism evidence="6 7">
    <name type="scientific">Variovorax gossypii</name>
    <dbReference type="NCBI Taxonomy" id="1679495"/>
    <lineage>
        <taxon>Bacteria</taxon>
        <taxon>Pseudomonadati</taxon>
        <taxon>Pseudomonadota</taxon>
        <taxon>Betaproteobacteria</taxon>
        <taxon>Burkholderiales</taxon>
        <taxon>Comamonadaceae</taxon>
        <taxon>Variovorax</taxon>
    </lineage>
</organism>
<dbReference type="CDD" id="cd05466">
    <property type="entry name" value="PBP2_LTTR_substrate"/>
    <property type="match status" value="1"/>
</dbReference>
<keyword evidence="4" id="KW-0804">Transcription</keyword>
<comment type="caution">
    <text evidence="6">The sequence shown here is derived from an EMBL/GenBank/DDBJ whole genome shotgun (WGS) entry which is preliminary data.</text>
</comment>
<evidence type="ECO:0000313" key="6">
    <source>
        <dbReference type="EMBL" id="RTQ31431.1"/>
    </source>
</evidence>
<gene>
    <name evidence="6" type="ORF">EJP69_25640</name>
</gene>
<dbReference type="PROSITE" id="PS50931">
    <property type="entry name" value="HTH_LYSR"/>
    <property type="match status" value="1"/>
</dbReference>
<dbReference type="Pfam" id="PF00126">
    <property type="entry name" value="HTH_1"/>
    <property type="match status" value="1"/>
</dbReference>
<protein>
    <submittedName>
        <fullName evidence="6">LysR family transcriptional regulator</fullName>
    </submittedName>
</protein>
<dbReference type="InterPro" id="IPR005119">
    <property type="entry name" value="LysR_subst-bd"/>
</dbReference>
<proteinExistence type="inferred from homology"/>
<feature type="domain" description="HTH lysR-type" evidence="5">
    <location>
        <begin position="1"/>
        <end position="58"/>
    </location>
</feature>
<dbReference type="RefSeq" id="WP_126473086.1">
    <property type="nucleotide sequence ID" value="NZ_RXOE01000009.1"/>
</dbReference>
<keyword evidence="7" id="KW-1185">Reference proteome</keyword>
<comment type="similarity">
    <text evidence="1">Belongs to the LysR transcriptional regulatory family.</text>
</comment>
<dbReference type="PANTHER" id="PTHR30126">
    <property type="entry name" value="HTH-TYPE TRANSCRIPTIONAL REGULATOR"/>
    <property type="match status" value="1"/>
</dbReference>
<dbReference type="OrthoDB" id="155872at2"/>
<dbReference type="SUPFAM" id="SSF53850">
    <property type="entry name" value="Periplasmic binding protein-like II"/>
    <property type="match status" value="1"/>
</dbReference>
<dbReference type="GO" id="GO:0000976">
    <property type="term" value="F:transcription cis-regulatory region binding"/>
    <property type="evidence" value="ECO:0007669"/>
    <property type="project" value="TreeGrafter"/>
</dbReference>
<evidence type="ECO:0000256" key="2">
    <source>
        <dbReference type="ARBA" id="ARBA00023015"/>
    </source>
</evidence>
<name>A0A3S0Q728_9BURK</name>
<dbReference type="Gene3D" id="3.40.190.10">
    <property type="entry name" value="Periplasmic binding protein-like II"/>
    <property type="match status" value="2"/>
</dbReference>
<dbReference type="AlphaFoldDB" id="A0A3S0Q728"/>
<keyword evidence="2" id="KW-0805">Transcription regulation</keyword>
<evidence type="ECO:0000259" key="5">
    <source>
        <dbReference type="PROSITE" id="PS50931"/>
    </source>
</evidence>
<dbReference type="Gene3D" id="1.10.10.10">
    <property type="entry name" value="Winged helix-like DNA-binding domain superfamily/Winged helix DNA-binding domain"/>
    <property type="match status" value="1"/>
</dbReference>
<sequence length="298" mass="31677">MDSEALATFLMVHRQGGVSAAATALSRTQSAISRRLALLEEELGAVLFERVGRGLRLSQAGEALLPHAEKVAAALGDAVAAVQAAKSDAAGTVHIAAVGTLASSGLAAVLARLRTSLPGLDIRLQTATSAEVSEKVRASDIAVGLRYYEDPSPDLLCKVVHHEQLVVACAPSHPLAGKRLKSLVRLSKERWLAFPQPPRRTEPHAEAIFSQFLVRGVEQVDWSAVDSLTAQKRLVEAGFGLAFLQQSGIAEEVARGSLALIHVADLDVRVPVACVVRRSAFLSRATHALLAELERGEF</sequence>
<dbReference type="PRINTS" id="PR00039">
    <property type="entry name" value="HTHLYSR"/>
</dbReference>
<dbReference type="InterPro" id="IPR036388">
    <property type="entry name" value="WH-like_DNA-bd_sf"/>
</dbReference>
<dbReference type="GO" id="GO:0003700">
    <property type="term" value="F:DNA-binding transcription factor activity"/>
    <property type="evidence" value="ECO:0007669"/>
    <property type="project" value="InterPro"/>
</dbReference>
<accession>A0A3S0Q728</accession>
<dbReference type="Proteomes" id="UP000267418">
    <property type="component" value="Unassembled WGS sequence"/>
</dbReference>
<keyword evidence="3" id="KW-0238">DNA-binding</keyword>
<evidence type="ECO:0000256" key="3">
    <source>
        <dbReference type="ARBA" id="ARBA00023125"/>
    </source>
</evidence>
<evidence type="ECO:0000313" key="7">
    <source>
        <dbReference type="Proteomes" id="UP000267418"/>
    </source>
</evidence>
<dbReference type="EMBL" id="RXOE01000009">
    <property type="protein sequence ID" value="RTQ31431.1"/>
    <property type="molecule type" value="Genomic_DNA"/>
</dbReference>
<dbReference type="SUPFAM" id="SSF46785">
    <property type="entry name" value="Winged helix' DNA-binding domain"/>
    <property type="match status" value="1"/>
</dbReference>
<dbReference type="InterPro" id="IPR000847">
    <property type="entry name" value="LysR_HTH_N"/>
</dbReference>